<dbReference type="Proteomes" id="UP001375382">
    <property type="component" value="Unassembled WGS sequence"/>
</dbReference>
<gene>
    <name evidence="2" type="ORF">MN202_03325</name>
</gene>
<sequence>MAEHKTAAHAGPSLARRQTQQPDSFNQLKQQGLADIVSLAGKRWTDYNLHDPGITLLEQLCFSLTELQYRCDFDINQLLSNADGQIDYASLGLVAPQHILTSRPTTAADYRRYLLDQLPQLADIYLQADDSSGLYSAQALVASADIDVTQLEADIRRCYSAQRNLGEQLGEVNLLTPLACQPVAEIEIRAAADPVELLAEFYYCCQQLLQRSTERQSYADLLAQGHSYTELFDGPLTPGGVLQRAGQSASVQLHEFFQPLQSIAGVVQLTQFALRCNNNLYYDSLPLQQGLALYALQLPGDNADLSVQLLVGTKAVSVDITAVMQRYQQKLFRQQSRWQTDPDRLCPLPQGRYRPVAQYHSLQHLLPAEYKLALSAAQLQPPQWQLKGYLLLFEQLLANFLAQLQQLPALFSPGQTSQSYYWQTLTEQQISGISQLYPADINAQLAKLYQQFDNVLQRKHRLLDYLLALYGESLYQHSLQHYDYYHSAASSSARRLAQKIRYLKHIVTMTRDRVAAPDHYAPLWRDAVGGFVQKQAIVLDLGQTAQSLTTAVLQYKLRLSSKQRLQSLYLDETRADNLLHSVPAIRLLFAPDSAKARRRLASAVCLQADTLPQQMVQSGVALSNYRISLQQQRYQLLLKVPDSQHDEWWLCGSYRHYRSALILANCLSRFLCHISHTSEGLHLVEHVLLLSAKARARVPADYYAGRITILCPNWTARFADAGFQQLVSESLQLNCPAHLSCQVLFISFERMHRFERLFKYWRSAMKAQQDAVAESVALAQYLYALRKAAGLEDADAPAD</sequence>
<organism evidence="2 3">
    <name type="scientific">Rheinheimera muenzenbergensis</name>
    <dbReference type="NCBI Taxonomy" id="1193628"/>
    <lineage>
        <taxon>Bacteria</taxon>
        <taxon>Pseudomonadati</taxon>
        <taxon>Pseudomonadota</taxon>
        <taxon>Gammaproteobacteria</taxon>
        <taxon>Chromatiales</taxon>
        <taxon>Chromatiaceae</taxon>
        <taxon>Rheinheimera</taxon>
    </lineage>
</organism>
<evidence type="ECO:0000313" key="2">
    <source>
        <dbReference type="EMBL" id="MEH8016256.1"/>
    </source>
</evidence>
<name>A0ABU8C2X8_9GAMM</name>
<keyword evidence="3" id="KW-1185">Reference proteome</keyword>
<accession>A0ABU8C2X8</accession>
<evidence type="ECO:0000313" key="3">
    <source>
        <dbReference type="Proteomes" id="UP001375382"/>
    </source>
</evidence>
<dbReference type="EMBL" id="JALAAR010000002">
    <property type="protein sequence ID" value="MEH8016256.1"/>
    <property type="molecule type" value="Genomic_DNA"/>
</dbReference>
<feature type="region of interest" description="Disordered" evidence="1">
    <location>
        <begin position="1"/>
        <end position="23"/>
    </location>
</feature>
<comment type="caution">
    <text evidence="2">The sequence shown here is derived from an EMBL/GenBank/DDBJ whole genome shotgun (WGS) entry which is preliminary data.</text>
</comment>
<proteinExistence type="predicted"/>
<evidence type="ECO:0000256" key="1">
    <source>
        <dbReference type="SAM" id="MobiDB-lite"/>
    </source>
</evidence>
<protein>
    <submittedName>
        <fullName evidence="2">Uncharacterized protein</fullName>
    </submittedName>
</protein>
<dbReference type="RefSeq" id="WP_335734668.1">
    <property type="nucleotide sequence ID" value="NZ_JALAAR010000002.1"/>
</dbReference>
<reference evidence="2 3" key="1">
    <citation type="journal article" date="2023" name="Ecotoxicol. Environ. Saf.">
        <title>Mercury remediation potential of mercury-resistant strain Rheinheimera metallidurans sp. nov. isolated from a municipal waste dumping site.</title>
        <authorList>
            <person name="Yadav V."/>
            <person name="Manjhi A."/>
            <person name="Vadakedath N."/>
        </authorList>
    </citation>
    <scope>NUCLEOTIDE SEQUENCE [LARGE SCALE GENOMIC DNA]</scope>
    <source>
        <strain evidence="2 3">E-49</strain>
    </source>
</reference>